<comment type="caution">
    <text evidence="3">The sequence shown here is derived from an EMBL/GenBank/DDBJ whole genome shotgun (WGS) entry which is preliminary data.</text>
</comment>
<dbReference type="EMBL" id="JARKIE010000475">
    <property type="protein sequence ID" value="KAJ7634048.1"/>
    <property type="molecule type" value="Genomic_DNA"/>
</dbReference>
<feature type="non-terminal residue" evidence="3">
    <location>
        <position position="1"/>
    </location>
</feature>
<name>A0AAD7BYG4_MYCRO</name>
<evidence type="ECO:0000313" key="3">
    <source>
        <dbReference type="EMBL" id="KAJ7634048.1"/>
    </source>
</evidence>
<dbReference type="Pfam" id="PF10342">
    <property type="entry name" value="Kre9_KNH"/>
    <property type="match status" value="1"/>
</dbReference>
<evidence type="ECO:0000259" key="2">
    <source>
        <dbReference type="Pfam" id="PF10342"/>
    </source>
</evidence>
<feature type="non-terminal residue" evidence="3">
    <location>
        <position position="98"/>
    </location>
</feature>
<accession>A0AAD7BYG4</accession>
<feature type="domain" description="Yeast cell wall synthesis Kre9/Knh1-like N-terminal" evidence="2">
    <location>
        <begin position="20"/>
        <end position="98"/>
    </location>
</feature>
<protein>
    <recommendedName>
        <fullName evidence="2">Yeast cell wall synthesis Kre9/Knh1-like N-terminal domain-containing protein</fullName>
    </recommendedName>
</protein>
<evidence type="ECO:0000313" key="4">
    <source>
        <dbReference type="Proteomes" id="UP001221757"/>
    </source>
</evidence>
<dbReference type="InterPro" id="IPR018466">
    <property type="entry name" value="Kre9/Knh1-like_N"/>
</dbReference>
<keyword evidence="4" id="KW-1185">Reference proteome</keyword>
<dbReference type="Proteomes" id="UP001221757">
    <property type="component" value="Unassembled WGS sequence"/>
</dbReference>
<sequence>ALGVSTAFSLTANPLTSAIVGGQTTITWTSTSSDPVFSIELTHPSFNNDFAIANNVDPTKNSLTVLIPEVPPEDGYTLQFVNITNINQIFSTSSSFSI</sequence>
<dbReference type="AlphaFoldDB" id="A0AAD7BYG4"/>
<gene>
    <name evidence="3" type="ORF">B0H17DRAFT_845700</name>
</gene>
<evidence type="ECO:0000256" key="1">
    <source>
        <dbReference type="ARBA" id="ARBA00022729"/>
    </source>
</evidence>
<keyword evidence="1" id="KW-0732">Signal</keyword>
<reference evidence="3" key="1">
    <citation type="submission" date="2023-03" db="EMBL/GenBank/DDBJ databases">
        <title>Massive genome expansion in bonnet fungi (Mycena s.s.) driven by repeated elements and novel gene families across ecological guilds.</title>
        <authorList>
            <consortium name="Lawrence Berkeley National Laboratory"/>
            <person name="Harder C.B."/>
            <person name="Miyauchi S."/>
            <person name="Viragh M."/>
            <person name="Kuo A."/>
            <person name="Thoen E."/>
            <person name="Andreopoulos B."/>
            <person name="Lu D."/>
            <person name="Skrede I."/>
            <person name="Drula E."/>
            <person name="Henrissat B."/>
            <person name="Morin E."/>
            <person name="Kohler A."/>
            <person name="Barry K."/>
            <person name="LaButti K."/>
            <person name="Morin E."/>
            <person name="Salamov A."/>
            <person name="Lipzen A."/>
            <person name="Mereny Z."/>
            <person name="Hegedus B."/>
            <person name="Baldrian P."/>
            <person name="Stursova M."/>
            <person name="Weitz H."/>
            <person name="Taylor A."/>
            <person name="Grigoriev I.V."/>
            <person name="Nagy L.G."/>
            <person name="Martin F."/>
            <person name="Kauserud H."/>
        </authorList>
    </citation>
    <scope>NUCLEOTIDE SEQUENCE</scope>
    <source>
        <strain evidence="3">CBHHK067</strain>
    </source>
</reference>
<proteinExistence type="predicted"/>
<organism evidence="3 4">
    <name type="scientific">Mycena rosella</name>
    <name type="common">Pink bonnet</name>
    <name type="synonym">Agaricus rosellus</name>
    <dbReference type="NCBI Taxonomy" id="1033263"/>
    <lineage>
        <taxon>Eukaryota</taxon>
        <taxon>Fungi</taxon>
        <taxon>Dikarya</taxon>
        <taxon>Basidiomycota</taxon>
        <taxon>Agaricomycotina</taxon>
        <taxon>Agaricomycetes</taxon>
        <taxon>Agaricomycetidae</taxon>
        <taxon>Agaricales</taxon>
        <taxon>Marasmiineae</taxon>
        <taxon>Mycenaceae</taxon>
        <taxon>Mycena</taxon>
    </lineage>
</organism>